<comment type="similarity">
    <text evidence="2">Belongs to the UPF0718 family.</text>
</comment>
<evidence type="ECO:0000256" key="6">
    <source>
        <dbReference type="ARBA" id="ARBA00023136"/>
    </source>
</evidence>
<dbReference type="Proteomes" id="UP001201020">
    <property type="component" value="Chromosome"/>
</dbReference>
<evidence type="ECO:0000256" key="4">
    <source>
        <dbReference type="ARBA" id="ARBA00022692"/>
    </source>
</evidence>
<feature type="transmembrane region" description="Helical" evidence="7">
    <location>
        <begin position="212"/>
        <end position="237"/>
    </location>
</feature>
<evidence type="ECO:0000256" key="7">
    <source>
        <dbReference type="SAM" id="Phobius"/>
    </source>
</evidence>
<dbReference type="EMBL" id="CP084166">
    <property type="protein sequence ID" value="UJG41503.1"/>
    <property type="molecule type" value="Genomic_DNA"/>
</dbReference>
<evidence type="ECO:0000256" key="3">
    <source>
        <dbReference type="ARBA" id="ARBA00022475"/>
    </source>
</evidence>
<organism evidence="8">
    <name type="scientific">Candidatus Heimdallarchaeum aukensis</name>
    <dbReference type="NCBI Taxonomy" id="2876573"/>
    <lineage>
        <taxon>Archaea</taxon>
        <taxon>Promethearchaeati</taxon>
        <taxon>Candidatus Heimdallarchaeota</taxon>
        <taxon>Candidatus Heimdallarchaeia (ex Rinke et al. 2021) (nom. nud.)</taxon>
        <taxon>Candidatus Heimdallarchaeales</taxon>
        <taxon>Candidatus Heimdallarchaeaceae</taxon>
        <taxon>Candidatus Heimdallarchaeum</taxon>
    </lineage>
</organism>
<feature type="transmembrane region" description="Helical" evidence="7">
    <location>
        <begin position="321"/>
        <end position="339"/>
    </location>
</feature>
<feature type="transmembrane region" description="Helical" evidence="7">
    <location>
        <begin position="96"/>
        <end position="118"/>
    </location>
</feature>
<feature type="transmembrane region" description="Helical" evidence="7">
    <location>
        <begin position="62"/>
        <end position="84"/>
    </location>
</feature>
<reference evidence="8" key="1">
    <citation type="journal article" date="2022" name="Nat. Microbiol.">
        <title>Unique mobile elements and scalable gene flow at the prokaryote-eukaryote boundary revealed by circularized Asgard archaea genomes.</title>
        <authorList>
            <person name="Wu F."/>
            <person name="Speth D.R."/>
            <person name="Philosof A."/>
            <person name="Cremiere A."/>
            <person name="Narayanan A."/>
            <person name="Barco R.A."/>
            <person name="Connon S.A."/>
            <person name="Amend J.P."/>
            <person name="Antoshechkin I.A."/>
            <person name="Orphan V.J."/>
        </authorList>
    </citation>
    <scope>NUCLEOTIDE SEQUENCE</scope>
    <source>
        <strain evidence="8">PM71</strain>
    </source>
</reference>
<sequence length="447" mass="50029">MFWQTILDMIYNGWLSLLDYLSFHVLLCLIPAFFIAGAMMVFVPKNAILKYLGKDSKKIVSYPVAAIAGLLIAVCSCTVLPLFASIKKKGAGLGPAITFLFSAPAVNILALVYTGSIIGADIAIARAILSLLFAIIIGYIMELIFDRKKPEKKKGKEEKNQEIDQQKERKEEKKKLTVNWSKLGTISLGVFGLLLGILLLTLDKKLLDSMGIASPLIFQTIMWIIGLASLIIFSLIYNQKELSLFFLLIYVLFTGTSQIAYFSAYWGIGNLTVNPSFLNMLTKALLTLIATIYVVIFTISRFDKEERREWMKETWSFFKSIFPLIVIGVFVAGMLEVIIPEKWVQSVVGRNSVVGNLTGVLFGVFMYFPTLMEVPIARMFLNLGMSRGVLLAYLLADPELSIQSILVTRKYLGNKKNFIFVLLVTIFCTIAGLIFGLVVSKESIKWY</sequence>
<dbReference type="Pfam" id="PF03773">
    <property type="entry name" value="ArsP_1"/>
    <property type="match status" value="1"/>
</dbReference>
<feature type="transmembrane region" description="Helical" evidence="7">
    <location>
        <begin position="418"/>
        <end position="439"/>
    </location>
</feature>
<evidence type="ECO:0000256" key="5">
    <source>
        <dbReference type="ARBA" id="ARBA00022989"/>
    </source>
</evidence>
<feature type="transmembrane region" description="Helical" evidence="7">
    <location>
        <begin position="351"/>
        <end position="368"/>
    </location>
</feature>
<evidence type="ECO:0000256" key="1">
    <source>
        <dbReference type="ARBA" id="ARBA00004651"/>
    </source>
</evidence>
<keyword evidence="5 7" id="KW-1133">Transmembrane helix</keyword>
<dbReference type="PANTHER" id="PTHR43299:SF1">
    <property type="entry name" value="UPF0718 PROTEIN YRAQ"/>
    <property type="match status" value="1"/>
</dbReference>
<gene>
    <name evidence="8" type="ORF">K9W45_03330</name>
</gene>
<feature type="transmembrane region" description="Helical" evidence="7">
    <location>
        <begin position="244"/>
        <end position="268"/>
    </location>
</feature>
<keyword evidence="6 7" id="KW-0472">Membrane</keyword>
<feature type="transmembrane region" description="Helical" evidence="7">
    <location>
        <begin position="21"/>
        <end position="42"/>
    </location>
</feature>
<comment type="subcellular location">
    <subcellularLocation>
        <location evidence="1">Cell membrane</location>
        <topology evidence="1">Multi-pass membrane protein</topology>
    </subcellularLocation>
</comment>
<feature type="transmembrane region" description="Helical" evidence="7">
    <location>
        <begin position="180"/>
        <end position="200"/>
    </location>
</feature>
<keyword evidence="4 7" id="KW-0812">Transmembrane</keyword>
<evidence type="ECO:0000313" key="8">
    <source>
        <dbReference type="EMBL" id="UJG41503.1"/>
    </source>
</evidence>
<dbReference type="InterPro" id="IPR005524">
    <property type="entry name" value="DUF318"/>
</dbReference>
<accession>A0A9Y1FMD3</accession>
<feature type="transmembrane region" description="Helical" evidence="7">
    <location>
        <begin position="280"/>
        <end position="300"/>
    </location>
</feature>
<protein>
    <submittedName>
        <fullName evidence="8">Permease</fullName>
    </submittedName>
</protein>
<name>A0A9Y1FMD3_9ARCH</name>
<dbReference type="PANTHER" id="PTHR43299">
    <property type="entry name" value="UPF0718 PROTEIN YRAQ"/>
    <property type="match status" value="1"/>
</dbReference>
<dbReference type="GO" id="GO:0005886">
    <property type="term" value="C:plasma membrane"/>
    <property type="evidence" value="ECO:0007669"/>
    <property type="project" value="UniProtKB-SubCell"/>
</dbReference>
<feature type="transmembrane region" description="Helical" evidence="7">
    <location>
        <begin position="124"/>
        <end position="145"/>
    </location>
</feature>
<keyword evidence="3" id="KW-1003">Cell membrane</keyword>
<dbReference type="AlphaFoldDB" id="A0A9Y1FMD3"/>
<proteinExistence type="inferred from homology"/>
<evidence type="ECO:0000256" key="2">
    <source>
        <dbReference type="ARBA" id="ARBA00006386"/>
    </source>
</evidence>